<feature type="transmembrane region" description="Helical" evidence="8">
    <location>
        <begin position="452"/>
        <end position="470"/>
    </location>
</feature>
<dbReference type="NCBIfam" id="TIGR00711">
    <property type="entry name" value="efflux_EmrB"/>
    <property type="match status" value="1"/>
</dbReference>
<keyword evidence="4" id="KW-1003">Cell membrane</keyword>
<organism evidence="10 11">
    <name type="scientific">Kineococcus glutinatus</name>
    <dbReference type="NCBI Taxonomy" id="1070872"/>
    <lineage>
        <taxon>Bacteria</taxon>
        <taxon>Bacillati</taxon>
        <taxon>Actinomycetota</taxon>
        <taxon>Actinomycetes</taxon>
        <taxon>Kineosporiales</taxon>
        <taxon>Kineosporiaceae</taxon>
        <taxon>Kineococcus</taxon>
    </lineage>
</organism>
<feature type="transmembrane region" description="Helical" evidence="8">
    <location>
        <begin position="315"/>
        <end position="336"/>
    </location>
</feature>
<feature type="transmembrane region" description="Helical" evidence="8">
    <location>
        <begin position="423"/>
        <end position="446"/>
    </location>
</feature>
<feature type="transmembrane region" description="Helical" evidence="8">
    <location>
        <begin position="67"/>
        <end position="86"/>
    </location>
</feature>
<dbReference type="SUPFAM" id="SSF103473">
    <property type="entry name" value="MFS general substrate transporter"/>
    <property type="match status" value="1"/>
</dbReference>
<comment type="similarity">
    <text evidence="2">Belongs to the major facilitator superfamily. EmrB family.</text>
</comment>
<sequence>MEVTAWRTPPTEEVRPAVPELTRRRRILVLAVCCTSLFLGSVDNTIVNVALPAIGRDLGAPVSGMQWVVDSYTLVLGSLLLLSGSTADRIGRRRTFQVGLVVFTLGSVLCGLAPGLGWLVAFRVVQAVGGSMLNPVAMSIIVNVFPDPRERARAIGVWGAVAGLSMALGPLLGGLLVDTAGWEAVFWVNAPVGVAAVVLTALFVPESRAPRPRRVDPLGQVLVLVVLASLLSGLIEGPHRGWASAPILALFAAAAAALAGLVAWELRRAEPLLDVRLFRNPPFAGAVVIAVCGFAAFGGFLLLNTLYLQESRGLSALHAGLWTLPMALTAALVAPLSGRIVAGHGPRWPLVVAGAATALAGVQLTALDAGAPPLQLVAAYVAVGLGFGMLNAPVTTTAVAGLPADQAGVAAAVASTSRQVGQALGVAVLGAVVAAGLAGAPMAAGLPAASHAAWWVVAGCGVAITVLGVTTTGRRA</sequence>
<dbReference type="Proteomes" id="UP001501195">
    <property type="component" value="Unassembled WGS sequence"/>
</dbReference>
<gene>
    <name evidence="10" type="ORF">GCM10023225_03530</name>
</gene>
<keyword evidence="6 8" id="KW-1133">Transmembrane helix</keyword>
<feature type="transmembrane region" description="Helical" evidence="8">
    <location>
        <begin position="184"/>
        <end position="205"/>
    </location>
</feature>
<evidence type="ECO:0000256" key="1">
    <source>
        <dbReference type="ARBA" id="ARBA00004651"/>
    </source>
</evidence>
<feature type="transmembrane region" description="Helical" evidence="8">
    <location>
        <begin position="241"/>
        <end position="262"/>
    </location>
</feature>
<dbReference type="InterPro" id="IPR011701">
    <property type="entry name" value="MFS"/>
</dbReference>
<evidence type="ECO:0000256" key="6">
    <source>
        <dbReference type="ARBA" id="ARBA00022989"/>
    </source>
</evidence>
<evidence type="ECO:0000256" key="3">
    <source>
        <dbReference type="ARBA" id="ARBA00022448"/>
    </source>
</evidence>
<dbReference type="Pfam" id="PF07690">
    <property type="entry name" value="MFS_1"/>
    <property type="match status" value="1"/>
</dbReference>
<keyword evidence="11" id="KW-1185">Reference proteome</keyword>
<feature type="transmembrane region" description="Helical" evidence="8">
    <location>
        <begin position="283"/>
        <end position="303"/>
    </location>
</feature>
<evidence type="ECO:0000256" key="2">
    <source>
        <dbReference type="ARBA" id="ARBA00008537"/>
    </source>
</evidence>
<evidence type="ECO:0000256" key="7">
    <source>
        <dbReference type="ARBA" id="ARBA00023136"/>
    </source>
</evidence>
<name>A0ABP9H808_9ACTN</name>
<dbReference type="Gene3D" id="1.20.1250.20">
    <property type="entry name" value="MFS general substrate transporter like domains"/>
    <property type="match status" value="1"/>
</dbReference>
<feature type="domain" description="Major facilitator superfamily (MFS) profile" evidence="9">
    <location>
        <begin position="29"/>
        <end position="476"/>
    </location>
</feature>
<dbReference type="PRINTS" id="PR01036">
    <property type="entry name" value="TCRTETB"/>
</dbReference>
<dbReference type="InterPro" id="IPR036259">
    <property type="entry name" value="MFS_trans_sf"/>
</dbReference>
<keyword evidence="3" id="KW-0813">Transport</keyword>
<evidence type="ECO:0000256" key="4">
    <source>
        <dbReference type="ARBA" id="ARBA00022475"/>
    </source>
</evidence>
<keyword evidence="5 8" id="KW-0812">Transmembrane</keyword>
<feature type="transmembrane region" description="Helical" evidence="8">
    <location>
        <begin position="348"/>
        <end position="366"/>
    </location>
</feature>
<evidence type="ECO:0000313" key="10">
    <source>
        <dbReference type="EMBL" id="GAA4963534.1"/>
    </source>
</evidence>
<evidence type="ECO:0000313" key="11">
    <source>
        <dbReference type="Proteomes" id="UP001501195"/>
    </source>
</evidence>
<dbReference type="InterPro" id="IPR004638">
    <property type="entry name" value="EmrB-like"/>
</dbReference>
<dbReference type="EMBL" id="BAABIL010000037">
    <property type="protein sequence ID" value="GAA4963534.1"/>
    <property type="molecule type" value="Genomic_DNA"/>
</dbReference>
<dbReference type="Gene3D" id="1.20.1720.10">
    <property type="entry name" value="Multidrug resistance protein D"/>
    <property type="match status" value="1"/>
</dbReference>
<feature type="transmembrane region" description="Helical" evidence="8">
    <location>
        <begin position="152"/>
        <end position="172"/>
    </location>
</feature>
<feature type="transmembrane region" description="Helical" evidence="8">
    <location>
        <begin position="217"/>
        <end position="235"/>
    </location>
</feature>
<feature type="transmembrane region" description="Helical" evidence="8">
    <location>
        <begin position="27"/>
        <end position="47"/>
    </location>
</feature>
<evidence type="ECO:0000256" key="5">
    <source>
        <dbReference type="ARBA" id="ARBA00022692"/>
    </source>
</evidence>
<dbReference type="PANTHER" id="PTHR42718:SF9">
    <property type="entry name" value="MAJOR FACILITATOR SUPERFAMILY MULTIDRUG TRANSPORTER MFSC"/>
    <property type="match status" value="1"/>
</dbReference>
<evidence type="ECO:0000259" key="9">
    <source>
        <dbReference type="PROSITE" id="PS50850"/>
    </source>
</evidence>
<accession>A0ABP9H808</accession>
<evidence type="ECO:0000256" key="8">
    <source>
        <dbReference type="SAM" id="Phobius"/>
    </source>
</evidence>
<dbReference type="PANTHER" id="PTHR42718">
    <property type="entry name" value="MAJOR FACILITATOR SUPERFAMILY MULTIDRUG TRANSPORTER MFSC"/>
    <property type="match status" value="1"/>
</dbReference>
<reference evidence="11" key="1">
    <citation type="journal article" date="2019" name="Int. J. Syst. Evol. Microbiol.">
        <title>The Global Catalogue of Microorganisms (GCM) 10K type strain sequencing project: providing services to taxonomists for standard genome sequencing and annotation.</title>
        <authorList>
            <consortium name="The Broad Institute Genomics Platform"/>
            <consortium name="The Broad Institute Genome Sequencing Center for Infectious Disease"/>
            <person name="Wu L."/>
            <person name="Ma J."/>
        </authorList>
    </citation>
    <scope>NUCLEOTIDE SEQUENCE [LARGE SCALE GENOMIC DNA]</scope>
    <source>
        <strain evidence="11">JCM 18126</strain>
    </source>
</reference>
<protein>
    <submittedName>
        <fullName evidence="10">MFS transporter</fullName>
    </submittedName>
</protein>
<dbReference type="PROSITE" id="PS50850">
    <property type="entry name" value="MFS"/>
    <property type="match status" value="1"/>
</dbReference>
<feature type="transmembrane region" description="Helical" evidence="8">
    <location>
        <begin position="378"/>
        <end position="402"/>
    </location>
</feature>
<proteinExistence type="inferred from homology"/>
<dbReference type="InterPro" id="IPR020846">
    <property type="entry name" value="MFS_dom"/>
</dbReference>
<comment type="subcellular location">
    <subcellularLocation>
        <location evidence="1">Cell membrane</location>
        <topology evidence="1">Multi-pass membrane protein</topology>
    </subcellularLocation>
</comment>
<keyword evidence="7 8" id="KW-0472">Membrane</keyword>
<comment type="caution">
    <text evidence="10">The sequence shown here is derived from an EMBL/GenBank/DDBJ whole genome shotgun (WGS) entry which is preliminary data.</text>
</comment>
<feature type="transmembrane region" description="Helical" evidence="8">
    <location>
        <begin position="127"/>
        <end position="145"/>
    </location>
</feature>
<dbReference type="CDD" id="cd17321">
    <property type="entry name" value="MFS_MMR_MDR_like"/>
    <property type="match status" value="1"/>
</dbReference>
<feature type="transmembrane region" description="Helical" evidence="8">
    <location>
        <begin position="98"/>
        <end position="121"/>
    </location>
</feature>